<evidence type="ECO:0000313" key="9">
    <source>
        <dbReference type="Proteomes" id="UP000287243"/>
    </source>
</evidence>
<feature type="transmembrane region" description="Helical" evidence="7">
    <location>
        <begin position="133"/>
        <end position="155"/>
    </location>
</feature>
<accession>A0A410P5M0</accession>
<comment type="similarity">
    <text evidence="2">Belongs to the UPF0718 family.</text>
</comment>
<sequence length="319" mass="34851">MLLKLVDVVVYGILGLDPATRLGGAAHFFVYDAAKILILLFFLIFVVGVLRTYLPQKKIRRWMDREGIGGHFFAALFGAVTPFCSCSSIPLFLGFMEAGLPLGVALSFLITSPLVNEYLVVLMLGFFGWKITLLYVASGLAIGTVTGFILGRMGLEKYLVSDLARRRAECAEDPPCIVFRDRLAYGWRESSTIVHKIWLWVLAGVALGALIHNYVPQEAVHSIMARTGFFSVPVATLLGVPMYGSCAAIVPVAIVLFQKGIPLGTALAFMMAIAALSLPEAVMLRRAMRLHLILVFFGLTTIAIIVTGYLFNFLQGVVL</sequence>
<comment type="subcellular location">
    <subcellularLocation>
        <location evidence="1">Cell membrane</location>
        <topology evidence="1">Multi-pass membrane protein</topology>
    </subcellularLocation>
</comment>
<name>A0A410P5M0_VELA1</name>
<evidence type="ECO:0000256" key="2">
    <source>
        <dbReference type="ARBA" id="ARBA00006386"/>
    </source>
</evidence>
<feature type="transmembrane region" description="Helical" evidence="7">
    <location>
        <begin position="227"/>
        <end position="254"/>
    </location>
</feature>
<evidence type="ECO:0000313" key="8">
    <source>
        <dbReference type="EMBL" id="QAT17381.1"/>
    </source>
</evidence>
<dbReference type="EMBL" id="CP019384">
    <property type="protein sequence ID" value="QAT17381.1"/>
    <property type="molecule type" value="Genomic_DNA"/>
</dbReference>
<feature type="transmembrane region" description="Helical" evidence="7">
    <location>
        <begin position="28"/>
        <end position="50"/>
    </location>
</feature>
<organism evidence="8 9">
    <name type="scientific">Velamenicoccus archaeovorus</name>
    <dbReference type="NCBI Taxonomy" id="1930593"/>
    <lineage>
        <taxon>Bacteria</taxon>
        <taxon>Pseudomonadati</taxon>
        <taxon>Candidatus Omnitrophota</taxon>
        <taxon>Candidatus Velamenicoccus</taxon>
    </lineage>
</organism>
<keyword evidence="6 7" id="KW-0472">Membrane</keyword>
<evidence type="ECO:0000256" key="4">
    <source>
        <dbReference type="ARBA" id="ARBA00022692"/>
    </source>
</evidence>
<evidence type="ECO:0000256" key="1">
    <source>
        <dbReference type="ARBA" id="ARBA00004651"/>
    </source>
</evidence>
<proteinExistence type="inferred from homology"/>
<dbReference type="KEGG" id="vai:BU251_06410"/>
<keyword evidence="3" id="KW-1003">Cell membrane</keyword>
<evidence type="ECO:0000256" key="6">
    <source>
        <dbReference type="ARBA" id="ARBA00023136"/>
    </source>
</evidence>
<feature type="transmembrane region" description="Helical" evidence="7">
    <location>
        <begin position="71"/>
        <end position="96"/>
    </location>
</feature>
<dbReference type="InterPro" id="IPR053166">
    <property type="entry name" value="UPF0718_permease"/>
</dbReference>
<dbReference type="Proteomes" id="UP000287243">
    <property type="component" value="Chromosome"/>
</dbReference>
<keyword evidence="4 7" id="KW-0812">Transmembrane</keyword>
<evidence type="ECO:0008006" key="10">
    <source>
        <dbReference type="Google" id="ProtNLM"/>
    </source>
</evidence>
<feature type="transmembrane region" description="Helical" evidence="7">
    <location>
        <begin position="102"/>
        <end position="126"/>
    </location>
</feature>
<dbReference type="PANTHER" id="PTHR42775">
    <property type="entry name" value="PERMEASE RV2963-RELATED"/>
    <property type="match status" value="1"/>
</dbReference>
<keyword evidence="9" id="KW-1185">Reference proteome</keyword>
<keyword evidence="5 7" id="KW-1133">Transmembrane helix</keyword>
<dbReference type="GO" id="GO:0005886">
    <property type="term" value="C:plasma membrane"/>
    <property type="evidence" value="ECO:0007669"/>
    <property type="project" value="UniProtKB-SubCell"/>
</dbReference>
<dbReference type="Pfam" id="PF03773">
    <property type="entry name" value="ArsP_1"/>
    <property type="match status" value="1"/>
</dbReference>
<dbReference type="InterPro" id="IPR005524">
    <property type="entry name" value="DUF318"/>
</dbReference>
<dbReference type="AlphaFoldDB" id="A0A410P5M0"/>
<evidence type="ECO:0000256" key="7">
    <source>
        <dbReference type="SAM" id="Phobius"/>
    </source>
</evidence>
<feature type="transmembrane region" description="Helical" evidence="7">
    <location>
        <begin position="260"/>
        <end position="278"/>
    </location>
</feature>
<dbReference type="PANTHER" id="PTHR42775:SF2">
    <property type="entry name" value="PERMEASE"/>
    <property type="match status" value="1"/>
</dbReference>
<reference evidence="8 9" key="1">
    <citation type="submission" date="2017-01" db="EMBL/GenBank/DDBJ databases">
        <title>First insights into the biology of 'candidatus Vampirococcus archaeovorus'.</title>
        <authorList>
            <person name="Kizina J."/>
            <person name="Jordan S."/>
            <person name="Stueber K."/>
            <person name="Reinhardt R."/>
            <person name="Harder J."/>
        </authorList>
    </citation>
    <scope>NUCLEOTIDE SEQUENCE [LARGE SCALE GENOMIC DNA]</scope>
    <source>
        <strain evidence="8 9">LiM</strain>
    </source>
</reference>
<feature type="transmembrane region" description="Helical" evidence="7">
    <location>
        <begin position="290"/>
        <end position="311"/>
    </location>
</feature>
<dbReference type="OrthoDB" id="9777774at2"/>
<protein>
    <recommendedName>
        <fullName evidence="10">Permease</fullName>
    </recommendedName>
</protein>
<evidence type="ECO:0000256" key="3">
    <source>
        <dbReference type="ARBA" id="ARBA00022475"/>
    </source>
</evidence>
<feature type="transmembrane region" description="Helical" evidence="7">
    <location>
        <begin position="197"/>
        <end position="215"/>
    </location>
</feature>
<evidence type="ECO:0000256" key="5">
    <source>
        <dbReference type="ARBA" id="ARBA00022989"/>
    </source>
</evidence>
<gene>
    <name evidence="8" type="ORF">BU251_06410</name>
</gene>
<dbReference type="RefSeq" id="WP_128700205.1">
    <property type="nucleotide sequence ID" value="NZ_CP019384.1"/>
</dbReference>